<dbReference type="EMBL" id="JH611156">
    <property type="protein sequence ID" value="EJP72197.1"/>
    <property type="molecule type" value="Genomic_DNA"/>
</dbReference>
<dbReference type="InterPro" id="IPR005616">
    <property type="entry name" value="CcmH/CycL/Ccl2/NrfF_N"/>
</dbReference>
<evidence type="ECO:0000256" key="3">
    <source>
        <dbReference type="ARBA" id="ARBA00022723"/>
    </source>
</evidence>
<dbReference type="InterPro" id="IPR051263">
    <property type="entry name" value="C-type_cytochrome_biogenesis"/>
</dbReference>
<evidence type="ECO:0000256" key="2">
    <source>
        <dbReference type="ARBA" id="ARBA00022617"/>
    </source>
</evidence>
<dbReference type="Gene3D" id="1.10.8.640">
    <property type="entry name" value="Cytochrome C biogenesis protein"/>
    <property type="match status" value="1"/>
</dbReference>
<dbReference type="PANTHER" id="PTHR47870:SF4">
    <property type="entry name" value="CYTOCHROME C-TYPE BIOGENESIS PROTEIN CYCH"/>
    <property type="match status" value="1"/>
</dbReference>
<dbReference type="InterPro" id="IPR038297">
    <property type="entry name" value="CcmH/CycL/NrfF/Ccl2_sf"/>
</dbReference>
<keyword evidence="6" id="KW-1133">Transmembrane helix</keyword>
<keyword evidence="2 6" id="KW-0349">Heme</keyword>
<comment type="function">
    <text evidence="6">Possible subunit of a heme lyase.</text>
</comment>
<dbReference type="CDD" id="cd16378">
    <property type="entry name" value="CcmH_N"/>
    <property type="match status" value="1"/>
</dbReference>
<proteinExistence type="inferred from homology"/>
<evidence type="ECO:0000256" key="1">
    <source>
        <dbReference type="ARBA" id="ARBA00010342"/>
    </source>
</evidence>
<keyword evidence="4 6" id="KW-0732">Signal</keyword>
<reference evidence="8 9" key="1">
    <citation type="journal article" date="2012" name="ISME J.">
        <title>Genomic insights to SAR86, an abundant and uncultivated marine bacterial lineage.</title>
        <authorList>
            <person name="Dupont C.L."/>
            <person name="Rusch D.B."/>
            <person name="Yooseph S."/>
            <person name="Lombardo M.J."/>
            <person name="Richter R.A."/>
            <person name="Valas R."/>
            <person name="Novotny M."/>
            <person name="Yee-Greenbaum J."/>
            <person name="Selengut J.D."/>
            <person name="Haft D.H."/>
            <person name="Halpern A.L."/>
            <person name="Lasken R.S."/>
            <person name="Nealson K."/>
            <person name="Friedman R."/>
            <person name="Venter J.C."/>
        </authorList>
    </citation>
    <scope>NUCLEOTIDE SEQUENCE [LARGE SCALE GENOMIC DNA]</scope>
</reference>
<evidence type="ECO:0000259" key="7">
    <source>
        <dbReference type="Pfam" id="PF03918"/>
    </source>
</evidence>
<dbReference type="STRING" id="1123866.NT01SARS_0692"/>
<evidence type="ECO:0000256" key="6">
    <source>
        <dbReference type="RuleBase" id="RU364112"/>
    </source>
</evidence>
<accession>J4V0R1</accession>
<dbReference type="AlphaFoldDB" id="J4V0R1"/>
<sequence>MKKYTLIAIFLSMNIFSDMVYKFDNQEDELRFNNLIKEIRCPKCTSGSLSSSNAPISEDLKLKIVEMIKDGKSDSDIKEYVSDRFGKESLYDPEFTQQTYILWFGPLIFIVIAFIIFFFRKKT</sequence>
<evidence type="ECO:0000313" key="8">
    <source>
        <dbReference type="EMBL" id="EJP72197.1"/>
    </source>
</evidence>
<evidence type="ECO:0000256" key="5">
    <source>
        <dbReference type="ARBA" id="ARBA00023004"/>
    </source>
</evidence>
<gene>
    <name evidence="8" type="ORF">NT01SARS_0692</name>
</gene>
<dbReference type="GO" id="GO:0046872">
    <property type="term" value="F:metal ion binding"/>
    <property type="evidence" value="ECO:0007669"/>
    <property type="project" value="UniProtKB-KW"/>
</dbReference>
<keyword evidence="3 6" id="KW-0479">Metal-binding</keyword>
<dbReference type="Proteomes" id="UP000010305">
    <property type="component" value="Unassembled WGS sequence"/>
</dbReference>
<protein>
    <recommendedName>
        <fullName evidence="6">Cytochrome c-type biogenesis protein</fullName>
    </recommendedName>
</protein>
<evidence type="ECO:0000256" key="4">
    <source>
        <dbReference type="ARBA" id="ARBA00022729"/>
    </source>
</evidence>
<comment type="similarity">
    <text evidence="1 6">Belongs to the CcmH/CycL/Ccl2/NrfF family.</text>
</comment>
<keyword evidence="6" id="KW-0812">Transmembrane</keyword>
<keyword evidence="6" id="KW-0472">Membrane</keyword>
<evidence type="ECO:0000313" key="9">
    <source>
        <dbReference type="Proteomes" id="UP000010305"/>
    </source>
</evidence>
<keyword evidence="5 6" id="KW-0408">Iron</keyword>
<feature type="domain" description="CcmH/CycL/Ccl2/NrfF N-terminal" evidence="7">
    <location>
        <begin position="6"/>
        <end position="121"/>
    </location>
</feature>
<dbReference type="GO" id="GO:0005886">
    <property type="term" value="C:plasma membrane"/>
    <property type="evidence" value="ECO:0007669"/>
    <property type="project" value="TreeGrafter"/>
</dbReference>
<organism evidence="8 9">
    <name type="scientific">SAR86 cluster bacterium SAR86A</name>
    <dbReference type="NCBI Taxonomy" id="1123866"/>
    <lineage>
        <taxon>Bacteria</taxon>
        <taxon>Pseudomonadati</taxon>
        <taxon>Pseudomonadota</taxon>
        <taxon>Gammaproteobacteria</taxon>
        <taxon>SAR86 cluster</taxon>
    </lineage>
</organism>
<dbReference type="PANTHER" id="PTHR47870">
    <property type="entry name" value="CYTOCHROME C-TYPE BIOGENESIS PROTEIN CCMH"/>
    <property type="match status" value="1"/>
</dbReference>
<name>J4V0R1_9GAMM</name>
<dbReference type="Pfam" id="PF03918">
    <property type="entry name" value="CcmH"/>
    <property type="match status" value="1"/>
</dbReference>
<dbReference type="HOGENOM" id="CLU_107187_4_1_6"/>
<feature type="transmembrane region" description="Helical" evidence="6">
    <location>
        <begin position="100"/>
        <end position="119"/>
    </location>
</feature>